<dbReference type="AlphaFoldDB" id="A0A165EM01"/>
<organism evidence="1 2">
    <name type="scientific">Calocera cornea HHB12733</name>
    <dbReference type="NCBI Taxonomy" id="1353952"/>
    <lineage>
        <taxon>Eukaryota</taxon>
        <taxon>Fungi</taxon>
        <taxon>Dikarya</taxon>
        <taxon>Basidiomycota</taxon>
        <taxon>Agaricomycotina</taxon>
        <taxon>Dacrymycetes</taxon>
        <taxon>Dacrymycetales</taxon>
        <taxon>Dacrymycetaceae</taxon>
        <taxon>Calocera</taxon>
    </lineage>
</organism>
<dbReference type="Proteomes" id="UP000076842">
    <property type="component" value="Unassembled WGS sequence"/>
</dbReference>
<reference evidence="1 2" key="1">
    <citation type="journal article" date="2016" name="Mol. Biol. Evol.">
        <title>Comparative Genomics of Early-Diverging Mushroom-Forming Fungi Provides Insights into the Origins of Lignocellulose Decay Capabilities.</title>
        <authorList>
            <person name="Nagy L.G."/>
            <person name="Riley R."/>
            <person name="Tritt A."/>
            <person name="Adam C."/>
            <person name="Daum C."/>
            <person name="Floudas D."/>
            <person name="Sun H."/>
            <person name="Yadav J.S."/>
            <person name="Pangilinan J."/>
            <person name="Larsson K.H."/>
            <person name="Matsuura K."/>
            <person name="Barry K."/>
            <person name="Labutti K."/>
            <person name="Kuo R."/>
            <person name="Ohm R.A."/>
            <person name="Bhattacharya S.S."/>
            <person name="Shirouzu T."/>
            <person name="Yoshinaga Y."/>
            <person name="Martin F.M."/>
            <person name="Grigoriev I.V."/>
            <person name="Hibbett D.S."/>
        </authorList>
    </citation>
    <scope>NUCLEOTIDE SEQUENCE [LARGE SCALE GENOMIC DNA]</scope>
    <source>
        <strain evidence="1 2">HHB12733</strain>
    </source>
</reference>
<evidence type="ECO:0008006" key="3">
    <source>
        <dbReference type="Google" id="ProtNLM"/>
    </source>
</evidence>
<dbReference type="Gene3D" id="3.80.10.10">
    <property type="entry name" value="Ribonuclease Inhibitor"/>
    <property type="match status" value="1"/>
</dbReference>
<dbReference type="EMBL" id="KV424000">
    <property type="protein sequence ID" value="KZT55133.1"/>
    <property type="molecule type" value="Genomic_DNA"/>
</dbReference>
<dbReference type="OrthoDB" id="3409756at2759"/>
<proteinExistence type="predicted"/>
<evidence type="ECO:0000313" key="1">
    <source>
        <dbReference type="EMBL" id="KZT55133.1"/>
    </source>
</evidence>
<dbReference type="InParanoid" id="A0A165EM01"/>
<keyword evidence="2" id="KW-1185">Reference proteome</keyword>
<protein>
    <recommendedName>
        <fullName evidence="3">F-box domain-containing protein</fullName>
    </recommendedName>
</protein>
<accession>A0A165EM01</accession>
<evidence type="ECO:0000313" key="2">
    <source>
        <dbReference type="Proteomes" id="UP000076842"/>
    </source>
</evidence>
<gene>
    <name evidence="1" type="ORF">CALCODRAFT_498949</name>
</gene>
<dbReference type="InterPro" id="IPR032675">
    <property type="entry name" value="LRR_dom_sf"/>
</dbReference>
<name>A0A165EM01_9BASI</name>
<sequence>MSRVRASVCRDMKEDVWLYIFETIMDKERRPSAIIPLMCVCKTWKNLAEPLLYQYLSFSSATAITRCHRSLMLKALRDQFPGARTRSLAFSHTCPDGPHPVIDRMLHYMPHLLVFHAPHTKLGTGTFEMLAQVCGPSLKDLEVQIGGDGAEGALQAALVSRFRVLRRLHICVSELGRNSAFFQFIGDQAWNLQHLEILLLRSPSKEALSAFFDFVSKGSFPSLTCLALDLPWLGPPDVGTTPAEALLSLFTKVGSQIARFTARIPHADNAPSLLFPLLTTVRTVRFPIGRPPQGFFEHLPASTEELLLGVDFSSDERTPALVGLLVELSLGEQRRKRLSLQLTSETTYRFEWWTLGVTHPNMAGDLMPLSVWLAAKNILLKDEAGKWIGQYEEEVSPA</sequence>